<dbReference type="Gene3D" id="1.10.3720.10">
    <property type="entry name" value="MetI-like"/>
    <property type="match status" value="1"/>
</dbReference>
<dbReference type="eggNOG" id="COG0395">
    <property type="taxonomic scope" value="Bacteria"/>
</dbReference>
<evidence type="ECO:0000256" key="8">
    <source>
        <dbReference type="SAM" id="MobiDB-lite"/>
    </source>
</evidence>
<evidence type="ECO:0000256" key="3">
    <source>
        <dbReference type="ARBA" id="ARBA00022475"/>
    </source>
</evidence>
<evidence type="ECO:0000256" key="2">
    <source>
        <dbReference type="ARBA" id="ARBA00022448"/>
    </source>
</evidence>
<name>A0A1H6W8R0_9MICO</name>
<dbReference type="OrthoDB" id="61122at2"/>
<accession>A0A1H6W8R0</accession>
<evidence type="ECO:0000256" key="5">
    <source>
        <dbReference type="ARBA" id="ARBA00022989"/>
    </source>
</evidence>
<dbReference type="CDD" id="cd06261">
    <property type="entry name" value="TM_PBP2"/>
    <property type="match status" value="1"/>
</dbReference>
<feature type="domain" description="ABC transmembrane type-1" evidence="9">
    <location>
        <begin position="93"/>
        <end position="284"/>
    </location>
</feature>
<gene>
    <name evidence="10" type="ORF">SAMN05421637_0897</name>
</gene>
<comment type="similarity">
    <text evidence="7">Belongs to the binding-protein-dependent transport system permease family.</text>
</comment>
<evidence type="ECO:0000259" key="9">
    <source>
        <dbReference type="PROSITE" id="PS50928"/>
    </source>
</evidence>
<feature type="transmembrane region" description="Helical" evidence="7">
    <location>
        <begin position="259"/>
        <end position="283"/>
    </location>
</feature>
<evidence type="ECO:0000256" key="6">
    <source>
        <dbReference type="ARBA" id="ARBA00023136"/>
    </source>
</evidence>
<keyword evidence="2 7" id="KW-0813">Transport</keyword>
<evidence type="ECO:0000256" key="1">
    <source>
        <dbReference type="ARBA" id="ARBA00004651"/>
    </source>
</evidence>
<evidence type="ECO:0000313" key="10">
    <source>
        <dbReference type="EMBL" id="SEJ13431.1"/>
    </source>
</evidence>
<dbReference type="GO" id="GO:0005886">
    <property type="term" value="C:plasma membrane"/>
    <property type="evidence" value="ECO:0007669"/>
    <property type="project" value="UniProtKB-SubCell"/>
</dbReference>
<keyword evidence="3" id="KW-1003">Cell membrane</keyword>
<feature type="transmembrane region" description="Helical" evidence="7">
    <location>
        <begin position="216"/>
        <end position="239"/>
    </location>
</feature>
<dbReference type="Pfam" id="PF00528">
    <property type="entry name" value="BPD_transp_1"/>
    <property type="match status" value="1"/>
</dbReference>
<organism evidence="10 11">
    <name type="scientific">Demequina mangrovi</name>
    <dbReference type="NCBI Taxonomy" id="1043493"/>
    <lineage>
        <taxon>Bacteria</taxon>
        <taxon>Bacillati</taxon>
        <taxon>Actinomycetota</taxon>
        <taxon>Actinomycetes</taxon>
        <taxon>Micrococcales</taxon>
        <taxon>Demequinaceae</taxon>
        <taxon>Demequina</taxon>
    </lineage>
</organism>
<dbReference type="AlphaFoldDB" id="A0A1H6W8R0"/>
<dbReference type="SUPFAM" id="SSF161098">
    <property type="entry name" value="MetI-like"/>
    <property type="match status" value="1"/>
</dbReference>
<evidence type="ECO:0000313" key="11">
    <source>
        <dbReference type="Proteomes" id="UP000183315"/>
    </source>
</evidence>
<dbReference type="Proteomes" id="UP000183315">
    <property type="component" value="Unassembled WGS sequence"/>
</dbReference>
<evidence type="ECO:0000256" key="7">
    <source>
        <dbReference type="RuleBase" id="RU363032"/>
    </source>
</evidence>
<dbReference type="GO" id="GO:0055085">
    <property type="term" value="P:transmembrane transport"/>
    <property type="evidence" value="ECO:0007669"/>
    <property type="project" value="InterPro"/>
</dbReference>
<dbReference type="EMBL" id="FNZI01000002">
    <property type="protein sequence ID" value="SEJ13431.1"/>
    <property type="molecule type" value="Genomic_DNA"/>
</dbReference>
<keyword evidence="6 7" id="KW-0472">Membrane</keyword>
<keyword evidence="11" id="KW-1185">Reference proteome</keyword>
<keyword evidence="5 7" id="KW-1133">Transmembrane helix</keyword>
<feature type="region of interest" description="Disordered" evidence="8">
    <location>
        <begin position="1"/>
        <end position="23"/>
    </location>
</feature>
<feature type="compositionally biased region" description="Basic and acidic residues" evidence="8">
    <location>
        <begin position="1"/>
        <end position="12"/>
    </location>
</feature>
<protein>
    <submittedName>
        <fullName evidence="10">Carbohydrate ABC transporter membrane protein 2, CUT1 family</fullName>
    </submittedName>
</protein>
<proteinExistence type="inferred from homology"/>
<dbReference type="InterPro" id="IPR000515">
    <property type="entry name" value="MetI-like"/>
</dbReference>
<feature type="transmembrane region" description="Helical" evidence="7">
    <location>
        <begin position="32"/>
        <end position="55"/>
    </location>
</feature>
<dbReference type="PANTHER" id="PTHR43744">
    <property type="entry name" value="ABC TRANSPORTER PERMEASE PROTEIN MG189-RELATED-RELATED"/>
    <property type="match status" value="1"/>
</dbReference>
<dbReference type="STRING" id="1043493.SAMN05421637_0897"/>
<sequence>MAADLQAHDAPAREPGNVESHRRKGLIPEGSTYLAVGIALLGIALTLGPILYLILGGLRTQGDLASNPTGLPDPVQWQNYWEILSGSLFWRQLLNSTVVAVATTAAVVLFGTMAAYPLSRYTFKGRELIFVVFTTGLMFPLTVAVLPLYLLLRDLHISGLWGLVIPQIAFALPVTIIILRPFIAALPKELEEASFMDGISRIGFFWRMLLPLARPAMVTVGVLAFIGSWNAYLLPLLLLTGDPSGMTLPLGVTTFQGQHSAATTMIMAYTSLAMLPALAFFLLMERRIVDGLTGAVKG</sequence>
<dbReference type="InterPro" id="IPR035906">
    <property type="entry name" value="MetI-like_sf"/>
</dbReference>
<keyword evidence="4 7" id="KW-0812">Transmembrane</keyword>
<dbReference type="PROSITE" id="PS50928">
    <property type="entry name" value="ABC_TM1"/>
    <property type="match status" value="1"/>
</dbReference>
<evidence type="ECO:0000256" key="4">
    <source>
        <dbReference type="ARBA" id="ARBA00022692"/>
    </source>
</evidence>
<feature type="transmembrane region" description="Helical" evidence="7">
    <location>
        <begin position="128"/>
        <end position="152"/>
    </location>
</feature>
<dbReference type="RefSeq" id="WP_042213295.1">
    <property type="nucleotide sequence ID" value="NZ_BBLU01000003.1"/>
</dbReference>
<dbReference type="PANTHER" id="PTHR43744:SF12">
    <property type="entry name" value="ABC TRANSPORTER PERMEASE PROTEIN MG189-RELATED"/>
    <property type="match status" value="1"/>
</dbReference>
<feature type="transmembrane region" description="Helical" evidence="7">
    <location>
        <begin position="158"/>
        <end position="179"/>
    </location>
</feature>
<comment type="subcellular location">
    <subcellularLocation>
        <location evidence="1 7">Cell membrane</location>
        <topology evidence="1 7">Multi-pass membrane protein</topology>
    </subcellularLocation>
</comment>
<reference evidence="11" key="1">
    <citation type="submission" date="2016-10" db="EMBL/GenBank/DDBJ databases">
        <authorList>
            <person name="Varghese N."/>
        </authorList>
    </citation>
    <scope>NUCLEOTIDE SEQUENCE [LARGE SCALE GENOMIC DNA]</scope>
    <source>
        <strain evidence="11">DSM 24868</strain>
    </source>
</reference>
<feature type="transmembrane region" description="Helical" evidence="7">
    <location>
        <begin position="93"/>
        <end position="116"/>
    </location>
</feature>